<keyword evidence="5" id="KW-0687">Ribonucleoprotein</keyword>
<keyword evidence="9" id="KW-1185">Reference proteome</keyword>
<dbReference type="AlphaFoldDB" id="A0A1E3P026"/>
<sequence>MFRNSRILGLISRPQFITRNFSTSRITNNSKPTLAETAAKFTQRESDISNIRGPGQSTTPKTVSSTKKIELIHKYVLYGSFTRNNTHLTLTAITEDINYLNRNPNLTYNDQVLYYVHLPQKVKISLSGGNVGFRKSARGEYEAGFQAAAKMFQLMEQKGYLDKDLEIIVKNFGKGREAFIDALKGKEGNRIRGKVVRLSDNTKLKFGGVRAPRRRRL</sequence>
<dbReference type="InterPro" id="IPR001971">
    <property type="entry name" value="Ribosomal_uS11"/>
</dbReference>
<dbReference type="EMBL" id="KV454212">
    <property type="protein sequence ID" value="ODQ58292.1"/>
    <property type="molecule type" value="Genomic_DNA"/>
</dbReference>
<name>A0A1E3P026_WICAA</name>
<evidence type="ECO:0000313" key="9">
    <source>
        <dbReference type="Proteomes" id="UP000094112"/>
    </source>
</evidence>
<dbReference type="PANTHER" id="PTHR11759">
    <property type="entry name" value="40S RIBOSOMAL PROTEIN S14/30S RIBOSOMAL PROTEIN S11"/>
    <property type="match status" value="1"/>
</dbReference>
<keyword evidence="3" id="KW-0689">Ribosomal protein</keyword>
<dbReference type="GO" id="GO:0006412">
    <property type="term" value="P:translation"/>
    <property type="evidence" value="ECO:0007669"/>
    <property type="project" value="InterPro"/>
</dbReference>
<dbReference type="Gene3D" id="3.30.420.80">
    <property type="entry name" value="Ribosomal protein S11"/>
    <property type="match status" value="1"/>
</dbReference>
<accession>A0A1E3P026</accession>
<reference evidence="8 9" key="1">
    <citation type="journal article" date="2016" name="Proc. Natl. Acad. Sci. U.S.A.">
        <title>Comparative genomics of biotechnologically important yeasts.</title>
        <authorList>
            <person name="Riley R."/>
            <person name="Haridas S."/>
            <person name="Wolfe K.H."/>
            <person name="Lopes M.R."/>
            <person name="Hittinger C.T."/>
            <person name="Goeker M."/>
            <person name="Salamov A.A."/>
            <person name="Wisecaver J.H."/>
            <person name="Long T.M."/>
            <person name="Calvey C.H."/>
            <person name="Aerts A.L."/>
            <person name="Barry K.W."/>
            <person name="Choi C."/>
            <person name="Clum A."/>
            <person name="Coughlan A.Y."/>
            <person name="Deshpande S."/>
            <person name="Douglass A.P."/>
            <person name="Hanson S.J."/>
            <person name="Klenk H.-P."/>
            <person name="LaButti K.M."/>
            <person name="Lapidus A."/>
            <person name="Lindquist E.A."/>
            <person name="Lipzen A.M."/>
            <person name="Meier-Kolthoff J.P."/>
            <person name="Ohm R.A."/>
            <person name="Otillar R.P."/>
            <person name="Pangilinan J.L."/>
            <person name="Peng Y."/>
            <person name="Rokas A."/>
            <person name="Rosa C.A."/>
            <person name="Scheuner C."/>
            <person name="Sibirny A.A."/>
            <person name="Slot J.C."/>
            <person name="Stielow J.B."/>
            <person name="Sun H."/>
            <person name="Kurtzman C.P."/>
            <person name="Blackwell M."/>
            <person name="Grigoriev I.V."/>
            <person name="Jeffries T.W."/>
        </authorList>
    </citation>
    <scope>NUCLEOTIDE SEQUENCE [LARGE SCALE GENOMIC DNA]</scope>
    <source>
        <strain evidence="9">ATCC 58044 / CBS 1984 / NCYC 433 / NRRL Y-366-8</strain>
    </source>
</reference>
<dbReference type="GO" id="GO:0003735">
    <property type="term" value="F:structural constituent of ribosome"/>
    <property type="evidence" value="ECO:0007669"/>
    <property type="project" value="EnsemblFungi"/>
</dbReference>
<comment type="function">
    <text evidence="6">Component of the mitochondrial ribosome (mitoribosome), a dedicated translation machinery responsible for the synthesis of mitochondrial genome-encoded proteins, including at least some of the essential transmembrane subunits of the mitochondrial respiratory chain. The mitoribosomes are attached to the mitochondrial inner membrane and translation products are cotranslationally integrated into the membrane.</text>
</comment>
<dbReference type="OrthoDB" id="1654884at2759"/>
<dbReference type="Proteomes" id="UP000094112">
    <property type="component" value="Unassembled WGS sequence"/>
</dbReference>
<dbReference type="HAMAP" id="MF_01310">
    <property type="entry name" value="Ribosomal_uS11"/>
    <property type="match status" value="1"/>
</dbReference>
<evidence type="ECO:0000256" key="6">
    <source>
        <dbReference type="ARBA" id="ARBA00037226"/>
    </source>
</evidence>
<evidence type="ECO:0000256" key="1">
    <source>
        <dbReference type="ARBA" id="ARBA00004173"/>
    </source>
</evidence>
<evidence type="ECO:0000256" key="7">
    <source>
        <dbReference type="ARBA" id="ARBA00070326"/>
    </source>
</evidence>
<dbReference type="RefSeq" id="XP_019037499.1">
    <property type="nucleotide sequence ID" value="XM_019183735.1"/>
</dbReference>
<gene>
    <name evidence="8" type="ORF">WICANDRAFT_64431</name>
</gene>
<dbReference type="InterPro" id="IPR036967">
    <property type="entry name" value="Ribosomal_uS11_sf"/>
</dbReference>
<dbReference type="GO" id="GO:0005763">
    <property type="term" value="C:mitochondrial small ribosomal subunit"/>
    <property type="evidence" value="ECO:0007669"/>
    <property type="project" value="EnsemblFungi"/>
</dbReference>
<organism evidence="8 9">
    <name type="scientific">Wickerhamomyces anomalus (strain ATCC 58044 / CBS 1984 / NCYC 433 / NRRL Y-366-8)</name>
    <name type="common">Yeast</name>
    <name type="synonym">Hansenula anomala</name>
    <dbReference type="NCBI Taxonomy" id="683960"/>
    <lineage>
        <taxon>Eukaryota</taxon>
        <taxon>Fungi</taxon>
        <taxon>Dikarya</taxon>
        <taxon>Ascomycota</taxon>
        <taxon>Saccharomycotina</taxon>
        <taxon>Saccharomycetes</taxon>
        <taxon>Phaffomycetales</taxon>
        <taxon>Wickerhamomycetaceae</taxon>
        <taxon>Wickerhamomyces</taxon>
    </lineage>
</organism>
<evidence type="ECO:0000256" key="3">
    <source>
        <dbReference type="ARBA" id="ARBA00022980"/>
    </source>
</evidence>
<protein>
    <recommendedName>
        <fullName evidence="7">Small ribosomal subunit protein uS11m</fullName>
    </recommendedName>
</protein>
<proteinExistence type="inferred from homology"/>
<comment type="subcellular location">
    <subcellularLocation>
        <location evidence="1">Mitochondrion</location>
    </subcellularLocation>
</comment>
<comment type="similarity">
    <text evidence="2">Belongs to the universal ribosomal protein uS11 family.</text>
</comment>
<evidence type="ECO:0000256" key="2">
    <source>
        <dbReference type="ARBA" id="ARBA00006194"/>
    </source>
</evidence>
<keyword evidence="4" id="KW-0496">Mitochondrion</keyword>
<evidence type="ECO:0000256" key="4">
    <source>
        <dbReference type="ARBA" id="ARBA00023128"/>
    </source>
</evidence>
<dbReference type="STRING" id="683960.A0A1E3P026"/>
<evidence type="ECO:0000256" key="5">
    <source>
        <dbReference type="ARBA" id="ARBA00023274"/>
    </source>
</evidence>
<evidence type="ECO:0000313" key="8">
    <source>
        <dbReference type="EMBL" id="ODQ58292.1"/>
    </source>
</evidence>
<dbReference type="FunFam" id="3.30.420.80:FF:000011">
    <property type="entry name" value="37S ribosomal protein S18, mitochondrial"/>
    <property type="match status" value="1"/>
</dbReference>
<dbReference type="SUPFAM" id="SSF53137">
    <property type="entry name" value="Translational machinery components"/>
    <property type="match status" value="1"/>
</dbReference>
<dbReference type="GeneID" id="30200981"/>